<dbReference type="AlphaFoldDB" id="A0A448WMN3"/>
<dbReference type="Proteomes" id="UP000784294">
    <property type="component" value="Unassembled WGS sequence"/>
</dbReference>
<sequence length="120" mass="12850">MLIDMAVERQRPLFPTLIYSTTVAAAFLVPVATEGASDHNSSSITTPDTPIVTTPGTDNHSNADIHINPATTTVGNPSTGGVLIADPQMQHHNSLSQYHPLMSEHPSSSFIFGPFYFSTL</sequence>
<comment type="caution">
    <text evidence="1">The sequence shown here is derived from an EMBL/GenBank/DDBJ whole genome shotgun (WGS) entry which is preliminary data.</text>
</comment>
<name>A0A448WMN3_9PLAT</name>
<dbReference type="EMBL" id="CAAALY010024686">
    <property type="protein sequence ID" value="VEL15462.1"/>
    <property type="molecule type" value="Genomic_DNA"/>
</dbReference>
<protein>
    <submittedName>
        <fullName evidence="1">Uncharacterized protein</fullName>
    </submittedName>
</protein>
<gene>
    <name evidence="1" type="ORF">PXEA_LOCUS8902</name>
</gene>
<evidence type="ECO:0000313" key="2">
    <source>
        <dbReference type="Proteomes" id="UP000784294"/>
    </source>
</evidence>
<keyword evidence="2" id="KW-1185">Reference proteome</keyword>
<accession>A0A448WMN3</accession>
<reference evidence="1" key="1">
    <citation type="submission" date="2018-11" db="EMBL/GenBank/DDBJ databases">
        <authorList>
            <consortium name="Pathogen Informatics"/>
        </authorList>
    </citation>
    <scope>NUCLEOTIDE SEQUENCE</scope>
</reference>
<evidence type="ECO:0000313" key="1">
    <source>
        <dbReference type="EMBL" id="VEL15462.1"/>
    </source>
</evidence>
<organism evidence="1 2">
    <name type="scientific">Protopolystoma xenopodis</name>
    <dbReference type="NCBI Taxonomy" id="117903"/>
    <lineage>
        <taxon>Eukaryota</taxon>
        <taxon>Metazoa</taxon>
        <taxon>Spiralia</taxon>
        <taxon>Lophotrochozoa</taxon>
        <taxon>Platyhelminthes</taxon>
        <taxon>Monogenea</taxon>
        <taxon>Polyopisthocotylea</taxon>
        <taxon>Polystomatidea</taxon>
        <taxon>Polystomatidae</taxon>
        <taxon>Protopolystoma</taxon>
    </lineage>
</organism>
<proteinExistence type="predicted"/>